<evidence type="ECO:0000313" key="6">
    <source>
        <dbReference type="EMBL" id="NKT78070.1"/>
    </source>
</evidence>
<dbReference type="EMBL" id="WVBC01000028">
    <property type="protein sequence ID" value="NKT78063.1"/>
    <property type="molecule type" value="Genomic_DNA"/>
</dbReference>
<reference evidence="6" key="2">
    <citation type="journal article" date="2020" name="Environ. Microbiol.">
        <title>The novel and transferable erm(51) gene confers Macrolides, Lincosamides, and Streptogramins B (MLSB) resistance to clonal Rhodococcus equi in the environment.</title>
        <authorList>
            <person name="Huber L."/>
            <person name="Giguere S."/>
            <person name="Slovis N.M."/>
            <person name="Alvarez-Narvaez S."/>
            <person name="Hart K.A."/>
            <person name="Greiter M."/>
            <person name="Morris E.R.A."/>
            <person name="Cohen N.D."/>
        </authorList>
    </citation>
    <scope>NUCLEOTIDE SEQUENCE</scope>
    <source>
        <strain evidence="6">Lh_116_1</strain>
        <strain evidence="8">Lh_16_1</strain>
    </source>
</reference>
<dbReference type="SUPFAM" id="SSF69593">
    <property type="entry name" value="Glycerol-3-phosphate (1)-acyltransferase"/>
    <property type="match status" value="1"/>
</dbReference>
<sequence length="250" mass="27362">MVRPEVTLENYEDVYRFYLDHQQNRFLARAAYAALSARFRPRIGYADGARAQLQELLSSGRRLIVVANHLTDRDQYTLAATAWRTPLRSVIGRTRVLAKDELFAGPRMRRAIDMMGSIPVFRGKDHGLRAVADAGRTMMDVSAERLHRGDVLAIFPEGTCNDGDPARIRQINSGVGHIAVKARKLGSEPALLALGISYHPDRPSDVFVACPVAELPTTPMNITRTVAAEMQAAVDGAVAAGASGQRTPSR</sequence>
<dbReference type="EMBL" id="WVBC01000028">
    <property type="protein sequence ID" value="NKT78070.1"/>
    <property type="molecule type" value="Genomic_DNA"/>
</dbReference>
<reference evidence="4" key="1">
    <citation type="submission" date="2019-11" db="EMBL/GenBank/DDBJ databases">
        <title>Spread of Macrolides and rifampicin resistant Rhodococcus equi in clinical isolates in the USA.</title>
        <authorList>
            <person name="Alvarez-Narvaez S."/>
            <person name="Huber L."/>
            <person name="Cohen N.D."/>
            <person name="Slovis N."/>
            <person name="Greiter M."/>
            <person name="Giguere S."/>
            <person name="Hart K."/>
        </authorList>
    </citation>
    <scope>NUCLEOTIDE SEQUENCE</scope>
    <source>
        <strain evidence="4">Lh_17</strain>
    </source>
</reference>
<dbReference type="AlphaFoldDB" id="A0A9Q2UKI5"/>
<keyword evidence="1" id="KW-0808">Transferase</keyword>
<organism evidence="6 9">
    <name type="scientific">Rhodococcus hoagii</name>
    <name type="common">Corynebacterium equii</name>
    <dbReference type="NCBI Taxonomy" id="43767"/>
    <lineage>
        <taxon>Bacteria</taxon>
        <taxon>Bacillati</taxon>
        <taxon>Actinomycetota</taxon>
        <taxon>Actinomycetes</taxon>
        <taxon>Mycobacteriales</taxon>
        <taxon>Nocardiaceae</taxon>
        <taxon>Prescottella</taxon>
    </lineage>
</organism>
<evidence type="ECO:0000259" key="3">
    <source>
        <dbReference type="SMART" id="SM00563"/>
    </source>
</evidence>
<dbReference type="InterPro" id="IPR002123">
    <property type="entry name" value="Plipid/glycerol_acylTrfase"/>
</dbReference>
<evidence type="ECO:0000256" key="1">
    <source>
        <dbReference type="ARBA" id="ARBA00022679"/>
    </source>
</evidence>
<dbReference type="EMBL" id="WVBC01000030">
    <property type="protein sequence ID" value="NKT78735.1"/>
    <property type="molecule type" value="Genomic_DNA"/>
</dbReference>
<dbReference type="CDD" id="cd07989">
    <property type="entry name" value="LPLAT_AGPAT-like"/>
    <property type="match status" value="1"/>
</dbReference>
<evidence type="ECO:0000313" key="4">
    <source>
        <dbReference type="EMBL" id="MBM4566150.1"/>
    </source>
</evidence>
<dbReference type="Proteomes" id="UP000603463">
    <property type="component" value="Unassembled WGS sequence"/>
</dbReference>
<protein>
    <submittedName>
        <fullName evidence="6">1-acyl-sn-glycerol-3-phosphate acyltransferase</fullName>
    </submittedName>
</protein>
<dbReference type="Proteomes" id="UP000808906">
    <property type="component" value="Unassembled WGS sequence"/>
</dbReference>
<dbReference type="EMBL" id="WUXR01000005">
    <property type="protein sequence ID" value="MBM4566150.1"/>
    <property type="molecule type" value="Genomic_DNA"/>
</dbReference>
<feature type="domain" description="Phospholipid/glycerol acyltransferase" evidence="3">
    <location>
        <begin position="63"/>
        <end position="199"/>
    </location>
</feature>
<proteinExistence type="predicted"/>
<comment type="caution">
    <text evidence="6">The sequence shown here is derived from an EMBL/GenBank/DDBJ whole genome shotgun (WGS) entry which is preliminary data.</text>
</comment>
<dbReference type="PANTHER" id="PTHR10434:SF11">
    <property type="entry name" value="1-ACYL-SN-GLYCEROL-3-PHOSPHATE ACYLTRANSFERASE"/>
    <property type="match status" value="1"/>
</dbReference>
<evidence type="ECO:0000313" key="9">
    <source>
        <dbReference type="Proteomes" id="UP000603463"/>
    </source>
</evidence>
<keyword evidence="2 6" id="KW-0012">Acyltransferase</keyword>
<dbReference type="Proteomes" id="UP000608063">
    <property type="component" value="Unassembled WGS sequence"/>
</dbReference>
<dbReference type="GO" id="GO:0006654">
    <property type="term" value="P:phosphatidic acid biosynthetic process"/>
    <property type="evidence" value="ECO:0007669"/>
    <property type="project" value="TreeGrafter"/>
</dbReference>
<gene>
    <name evidence="4" type="ORF">GS441_12100</name>
    <name evidence="5" type="ORF">GS882_08080</name>
    <name evidence="6" type="ORF">GS882_08115</name>
    <name evidence="7" type="ORF">GS882_11555</name>
    <name evidence="8" type="ORF">GS947_07405</name>
</gene>
<evidence type="ECO:0000313" key="5">
    <source>
        <dbReference type="EMBL" id="NKT78063.1"/>
    </source>
</evidence>
<accession>A0A9Q2UKI5</accession>
<dbReference type="RefSeq" id="WP_084866114.1">
    <property type="nucleotide sequence ID" value="NZ_AP024181.1"/>
</dbReference>
<dbReference type="PANTHER" id="PTHR10434">
    <property type="entry name" value="1-ACYL-SN-GLYCEROL-3-PHOSPHATE ACYLTRANSFERASE"/>
    <property type="match status" value="1"/>
</dbReference>
<dbReference type="Pfam" id="PF01553">
    <property type="entry name" value="Acyltransferase"/>
    <property type="match status" value="1"/>
</dbReference>
<name>A0A9Q2UKI5_RHOHA</name>
<evidence type="ECO:0000313" key="8">
    <source>
        <dbReference type="EMBL" id="NKW41445.1"/>
    </source>
</evidence>
<dbReference type="SMART" id="SM00563">
    <property type="entry name" value="PlsC"/>
    <property type="match status" value="1"/>
</dbReference>
<evidence type="ECO:0000256" key="2">
    <source>
        <dbReference type="ARBA" id="ARBA00023315"/>
    </source>
</evidence>
<dbReference type="GO" id="GO:0003841">
    <property type="term" value="F:1-acylglycerol-3-phosphate O-acyltransferase activity"/>
    <property type="evidence" value="ECO:0007669"/>
    <property type="project" value="TreeGrafter"/>
</dbReference>
<evidence type="ECO:0000313" key="7">
    <source>
        <dbReference type="EMBL" id="NKT78735.1"/>
    </source>
</evidence>
<dbReference type="EMBL" id="WVDC01000001">
    <property type="protein sequence ID" value="NKW41445.1"/>
    <property type="molecule type" value="Genomic_DNA"/>
</dbReference>